<dbReference type="InterPro" id="IPR015943">
    <property type="entry name" value="WD40/YVTN_repeat-like_dom_sf"/>
</dbReference>
<proteinExistence type="predicted"/>
<dbReference type="EMBL" id="MU001698">
    <property type="protein sequence ID" value="KAF2453267.1"/>
    <property type="molecule type" value="Genomic_DNA"/>
</dbReference>
<reference evidence="5" key="1">
    <citation type="journal article" date="2020" name="Stud. Mycol.">
        <title>101 Dothideomycetes genomes: a test case for predicting lifestyles and emergence of pathogens.</title>
        <authorList>
            <person name="Haridas S."/>
            <person name="Albert R."/>
            <person name="Binder M."/>
            <person name="Bloem J."/>
            <person name="Labutti K."/>
            <person name="Salamov A."/>
            <person name="Andreopoulos B."/>
            <person name="Baker S."/>
            <person name="Barry K."/>
            <person name="Bills G."/>
            <person name="Bluhm B."/>
            <person name="Cannon C."/>
            <person name="Castanera R."/>
            <person name="Culley D."/>
            <person name="Daum C."/>
            <person name="Ezra D."/>
            <person name="Gonzalez J."/>
            <person name="Henrissat B."/>
            <person name="Kuo A."/>
            <person name="Liang C."/>
            <person name="Lipzen A."/>
            <person name="Lutzoni F."/>
            <person name="Magnuson J."/>
            <person name="Mondo S."/>
            <person name="Nolan M."/>
            <person name="Ohm R."/>
            <person name="Pangilinan J."/>
            <person name="Park H.-J."/>
            <person name="Ramirez L."/>
            <person name="Alfaro M."/>
            <person name="Sun H."/>
            <person name="Tritt A."/>
            <person name="Yoshinaga Y."/>
            <person name="Zwiers L.-H."/>
            <person name="Turgeon B."/>
            <person name="Goodwin S."/>
            <person name="Spatafora J."/>
            <person name="Crous P."/>
            <person name="Grigoriev I."/>
        </authorList>
    </citation>
    <scope>NUCLEOTIDE SEQUENCE</scope>
    <source>
        <strain evidence="5">ATCC 16933</strain>
    </source>
</reference>
<evidence type="ECO:0000256" key="1">
    <source>
        <dbReference type="ARBA" id="ARBA00004123"/>
    </source>
</evidence>
<evidence type="ECO:0000313" key="6">
    <source>
        <dbReference type="Proteomes" id="UP000799766"/>
    </source>
</evidence>
<feature type="region of interest" description="Disordered" evidence="4">
    <location>
        <begin position="1"/>
        <end position="65"/>
    </location>
</feature>
<feature type="compositionally biased region" description="Basic residues" evidence="4">
    <location>
        <begin position="1"/>
        <end position="14"/>
    </location>
</feature>
<comment type="subcellular location">
    <subcellularLocation>
        <location evidence="1">Nucleus</location>
    </subcellularLocation>
</comment>
<name>A0A6A6NP44_9PEZI</name>
<sequence length="819" mass="89550">MALRRSARTSARTKRYTDDPLGELLSDHSSDQGPSLRRRRRSGDSFDWEDEGAEDRDEEGEDDEIRSDMAYEDADDDDDGTEVFDIDTDPDGFFRSSEGHERPFNYLSKMIPVIDDGTARNMSYLCNPESVFNLGTLHNRGISSNLHGIRGRVINLICRFGVSREDVEAALAAARYWFNDSTMPTQTTNDAGSGGLHHSPFYSEELRTRERSEGWRWYLDQGGKDAFTKSQVTELVEPTEAAKYLHFDTQNSLSVLSGPHGSQRISQLDVGCSMNIEPAEAQGPFQNESNDSSQIVSSGWLLYLGSRVKCLEWIPNIEGDVGFLAVSTISPNERPHVPLSEEHNVDSTSPSFTPGPATPSSVEIWSFPLNQNIEVEEHPGLTLVLCMDWGNVRHFKWCPCPPPMTRNSGSQLSDEDTAFEHDSYGLLAGIFGDGRLRVFRVPRPATSSDTTYLRIRRAAFESLPPNSVFTSVAWHSSCILTASCADGSVATFDLRHTVCRSHDAASCIPRPKSSGIAQEFSSSPVPCPFSCIPLHSTYILSAISGYPSRPDLLITNAMSGTMRLTRIAPLSVSPHAETCTGNRTREGPTQAGGVVWCDAAQAIVATNEYSTARIYPIRRFPGSNLLGNVGSAVMCVASGVTHGSILIGTADGRVLMTSAVRRTLKSKADFWLQTWFRAEWRGSTGMGRQANDDDQPEVGSDSMHIDSNGAAGQSKCSHDAACRNAQPVVRVTEGYALTPSIEVAADPTHPLASPGNSTTAKLPKVDVKEPETSVFTTIYDWQNHITALAWNPSVKHGSWAAVGTGAGLLRVKNLAYQPR</sequence>
<gene>
    <name evidence="5" type="ORF">BDY21DRAFT_356189</name>
</gene>
<evidence type="ECO:0008006" key="7">
    <source>
        <dbReference type="Google" id="ProtNLM"/>
    </source>
</evidence>
<dbReference type="GO" id="GO:0005634">
    <property type="term" value="C:nucleus"/>
    <property type="evidence" value="ECO:0007669"/>
    <property type="project" value="UniProtKB-SubCell"/>
</dbReference>
<protein>
    <recommendedName>
        <fullName evidence="7">WD40-repeat-containing domain protein</fullName>
    </recommendedName>
</protein>
<keyword evidence="6" id="KW-1185">Reference proteome</keyword>
<dbReference type="OrthoDB" id="4703at2759"/>
<dbReference type="GO" id="GO:0006383">
    <property type="term" value="P:transcription by RNA polymerase III"/>
    <property type="evidence" value="ECO:0007669"/>
    <property type="project" value="TreeGrafter"/>
</dbReference>
<evidence type="ECO:0000256" key="3">
    <source>
        <dbReference type="ARBA" id="ARBA00023242"/>
    </source>
</evidence>
<accession>A0A6A6NP44</accession>
<keyword evidence="3" id="KW-0539">Nucleus</keyword>
<feature type="region of interest" description="Disordered" evidence="4">
    <location>
        <begin position="684"/>
        <end position="711"/>
    </location>
</feature>
<dbReference type="InterPro" id="IPR036322">
    <property type="entry name" value="WD40_repeat_dom_sf"/>
</dbReference>
<feature type="compositionally biased region" description="Acidic residues" evidence="4">
    <location>
        <begin position="46"/>
        <end position="65"/>
    </location>
</feature>
<organism evidence="5 6">
    <name type="scientific">Lineolata rhizophorae</name>
    <dbReference type="NCBI Taxonomy" id="578093"/>
    <lineage>
        <taxon>Eukaryota</taxon>
        <taxon>Fungi</taxon>
        <taxon>Dikarya</taxon>
        <taxon>Ascomycota</taxon>
        <taxon>Pezizomycotina</taxon>
        <taxon>Dothideomycetes</taxon>
        <taxon>Dothideomycetes incertae sedis</taxon>
        <taxon>Lineolatales</taxon>
        <taxon>Lineolataceae</taxon>
        <taxon>Lineolata</taxon>
    </lineage>
</organism>
<feature type="region of interest" description="Disordered" evidence="4">
    <location>
        <begin position="335"/>
        <end position="355"/>
    </location>
</feature>
<keyword evidence="2" id="KW-0804">Transcription</keyword>
<feature type="compositionally biased region" description="Basic and acidic residues" evidence="4">
    <location>
        <begin position="335"/>
        <end position="345"/>
    </location>
</feature>
<dbReference type="Proteomes" id="UP000799766">
    <property type="component" value="Unassembled WGS sequence"/>
</dbReference>
<dbReference type="SUPFAM" id="SSF50978">
    <property type="entry name" value="WD40 repeat-like"/>
    <property type="match status" value="1"/>
</dbReference>
<dbReference type="Gene3D" id="2.130.10.10">
    <property type="entry name" value="YVTN repeat-like/Quinoprotein amine dehydrogenase"/>
    <property type="match status" value="1"/>
</dbReference>
<evidence type="ECO:0000256" key="4">
    <source>
        <dbReference type="SAM" id="MobiDB-lite"/>
    </source>
</evidence>
<evidence type="ECO:0000313" key="5">
    <source>
        <dbReference type="EMBL" id="KAF2453267.1"/>
    </source>
</evidence>
<feature type="compositionally biased region" description="Polar residues" evidence="4">
    <location>
        <begin position="346"/>
        <end position="355"/>
    </location>
</feature>
<dbReference type="PANTHER" id="PTHR15052">
    <property type="entry name" value="RNA POLYMERASE III TRANSCRIPTION INITIATION FACTOR COMPLEX SUBUNIT"/>
    <property type="match status" value="1"/>
</dbReference>
<evidence type="ECO:0000256" key="2">
    <source>
        <dbReference type="ARBA" id="ARBA00023163"/>
    </source>
</evidence>
<dbReference type="AlphaFoldDB" id="A0A6A6NP44"/>
<dbReference type="GO" id="GO:0000127">
    <property type="term" value="C:transcription factor TFIIIC complex"/>
    <property type="evidence" value="ECO:0007669"/>
    <property type="project" value="TreeGrafter"/>
</dbReference>
<dbReference type="PANTHER" id="PTHR15052:SF2">
    <property type="entry name" value="GENERAL TRANSCRIPTION FACTOR 3C POLYPEPTIDE 2"/>
    <property type="match status" value="1"/>
</dbReference>
<dbReference type="InterPro" id="IPR052416">
    <property type="entry name" value="GTF3C_component"/>
</dbReference>